<feature type="domain" description="Methyltransferase type 11" evidence="1">
    <location>
        <begin position="135"/>
        <end position="186"/>
    </location>
</feature>
<sequence>MPWWTKLGAKLMLSRLPLAYAVWSRLRLFRHGDMDDPEKALETYRRHHARVSARGRLSDGYTVIELGPGDSVLSAAAAAASGAGASILIDAGDFATRDPALFHRFDDRLAARGEPRLGLAGLGDFAAILERLNARYLTQGLASLQSLPDASVDLIWSSVVLEHVPRAEFDAMAREMRRVLKPTGMMSHAIDLRDHLGGGLNNLRFSHARWESPAWRSAGFYTNRLSQAEILAAFTAAGFDHEILGETRWPAPPIPRRKLAKDFRDRGDDALTLAEFDVLAWPTSEFGNA</sequence>
<dbReference type="Proteomes" id="UP000434582">
    <property type="component" value="Unassembled WGS sequence"/>
</dbReference>
<evidence type="ECO:0000259" key="1">
    <source>
        <dbReference type="Pfam" id="PF08241"/>
    </source>
</evidence>
<accession>A0A7X2D4N0</accession>
<evidence type="ECO:0000313" key="2">
    <source>
        <dbReference type="EMBL" id="MQX36370.1"/>
    </source>
</evidence>
<keyword evidence="2" id="KW-0808">Transferase</keyword>
<dbReference type="RefSeq" id="WP_153342803.1">
    <property type="nucleotide sequence ID" value="NZ_WIVE01000017.1"/>
</dbReference>
<dbReference type="AlphaFoldDB" id="A0A7X2D4N0"/>
<dbReference type="GO" id="GO:0008757">
    <property type="term" value="F:S-adenosylmethionine-dependent methyltransferase activity"/>
    <property type="evidence" value="ECO:0007669"/>
    <property type="project" value="InterPro"/>
</dbReference>
<dbReference type="Gene3D" id="3.40.50.150">
    <property type="entry name" value="Vaccinia Virus protein VP39"/>
    <property type="match status" value="1"/>
</dbReference>
<gene>
    <name evidence="2" type="ORF">GHC57_07540</name>
</gene>
<dbReference type="InterPro" id="IPR029063">
    <property type="entry name" value="SAM-dependent_MTases_sf"/>
</dbReference>
<dbReference type="OrthoDB" id="9796760at2"/>
<dbReference type="EMBL" id="WIVE01000017">
    <property type="protein sequence ID" value="MQX36370.1"/>
    <property type="molecule type" value="Genomic_DNA"/>
</dbReference>
<dbReference type="Pfam" id="PF08241">
    <property type="entry name" value="Methyltransf_11"/>
    <property type="match status" value="1"/>
</dbReference>
<dbReference type="GO" id="GO:0032259">
    <property type="term" value="P:methylation"/>
    <property type="evidence" value="ECO:0007669"/>
    <property type="project" value="UniProtKB-KW"/>
</dbReference>
<organism evidence="2 3">
    <name type="scientific">Roseospira navarrensis</name>
    <dbReference type="NCBI Taxonomy" id="140058"/>
    <lineage>
        <taxon>Bacteria</taxon>
        <taxon>Pseudomonadati</taxon>
        <taxon>Pseudomonadota</taxon>
        <taxon>Alphaproteobacteria</taxon>
        <taxon>Rhodospirillales</taxon>
        <taxon>Rhodospirillaceae</taxon>
        <taxon>Roseospira</taxon>
    </lineage>
</organism>
<dbReference type="SUPFAM" id="SSF53335">
    <property type="entry name" value="S-adenosyl-L-methionine-dependent methyltransferases"/>
    <property type="match status" value="1"/>
</dbReference>
<name>A0A7X2D4N0_9PROT</name>
<proteinExistence type="predicted"/>
<keyword evidence="2" id="KW-0489">Methyltransferase</keyword>
<comment type="caution">
    <text evidence="2">The sequence shown here is derived from an EMBL/GenBank/DDBJ whole genome shotgun (WGS) entry which is preliminary data.</text>
</comment>
<keyword evidence="3" id="KW-1185">Reference proteome</keyword>
<dbReference type="CDD" id="cd02440">
    <property type="entry name" value="AdoMet_MTases"/>
    <property type="match status" value="1"/>
</dbReference>
<protein>
    <submittedName>
        <fullName evidence="2">Methyltransferase domain-containing protein</fullName>
    </submittedName>
</protein>
<reference evidence="2 3" key="1">
    <citation type="submission" date="2019-10" db="EMBL/GenBank/DDBJ databases">
        <title>Draft whole-genome sequence of the purple nonsulfur photosynthetic bacterium Roseospira navarrensis DSM 15114.</title>
        <authorList>
            <person name="Kyndt J.A."/>
            <person name="Meyer T.E."/>
        </authorList>
    </citation>
    <scope>NUCLEOTIDE SEQUENCE [LARGE SCALE GENOMIC DNA]</scope>
    <source>
        <strain evidence="2 3">DSM 15114</strain>
    </source>
</reference>
<dbReference type="InterPro" id="IPR013216">
    <property type="entry name" value="Methyltransf_11"/>
</dbReference>
<evidence type="ECO:0000313" key="3">
    <source>
        <dbReference type="Proteomes" id="UP000434582"/>
    </source>
</evidence>